<organism evidence="3 4">
    <name type="scientific">Clathrus columnatus</name>
    <dbReference type="NCBI Taxonomy" id="1419009"/>
    <lineage>
        <taxon>Eukaryota</taxon>
        <taxon>Fungi</taxon>
        <taxon>Dikarya</taxon>
        <taxon>Basidiomycota</taxon>
        <taxon>Agaricomycotina</taxon>
        <taxon>Agaricomycetes</taxon>
        <taxon>Phallomycetidae</taxon>
        <taxon>Phallales</taxon>
        <taxon>Clathraceae</taxon>
        <taxon>Clathrus</taxon>
    </lineage>
</organism>
<dbReference type="InterPro" id="IPR029058">
    <property type="entry name" value="AB_hydrolase_fold"/>
</dbReference>
<name>A0AAV5AEX1_9AGAM</name>
<evidence type="ECO:0000256" key="1">
    <source>
        <dbReference type="ARBA" id="ARBA00022801"/>
    </source>
</evidence>
<evidence type="ECO:0000313" key="4">
    <source>
        <dbReference type="Proteomes" id="UP001050691"/>
    </source>
</evidence>
<dbReference type="Proteomes" id="UP001050691">
    <property type="component" value="Unassembled WGS sequence"/>
</dbReference>
<evidence type="ECO:0000313" key="3">
    <source>
        <dbReference type="EMBL" id="GJJ13184.1"/>
    </source>
</evidence>
<dbReference type="AlphaFoldDB" id="A0AAV5AEX1"/>
<dbReference type="Gene3D" id="3.40.50.1820">
    <property type="entry name" value="alpha/beta hydrolase"/>
    <property type="match status" value="1"/>
</dbReference>
<dbReference type="Pfam" id="PF20434">
    <property type="entry name" value="BD-FAE"/>
    <property type="match status" value="1"/>
</dbReference>
<accession>A0AAV5AEX1</accession>
<keyword evidence="1" id="KW-0378">Hydrolase</keyword>
<dbReference type="PANTHER" id="PTHR48081:SF3">
    <property type="entry name" value="ALPHA_BETA HYDROLASE FOLD-3 DOMAIN-CONTAINING PROTEIN"/>
    <property type="match status" value="1"/>
</dbReference>
<proteinExistence type="predicted"/>
<feature type="domain" description="BD-FAE-like" evidence="2">
    <location>
        <begin position="25"/>
        <end position="148"/>
    </location>
</feature>
<protein>
    <recommendedName>
        <fullName evidence="2">BD-FAE-like domain-containing protein</fullName>
    </recommendedName>
</protein>
<reference evidence="3" key="1">
    <citation type="submission" date="2021-10" db="EMBL/GenBank/DDBJ databases">
        <title>De novo Genome Assembly of Clathrus columnatus (Basidiomycota, Fungi) Using Illumina and Nanopore Sequence Data.</title>
        <authorList>
            <person name="Ogiso-Tanaka E."/>
            <person name="Itagaki H."/>
            <person name="Hosoya T."/>
            <person name="Hosaka K."/>
        </authorList>
    </citation>
    <scope>NUCLEOTIDE SEQUENCE</scope>
    <source>
        <strain evidence="3">MO-923</strain>
    </source>
</reference>
<dbReference type="GO" id="GO:0016787">
    <property type="term" value="F:hydrolase activity"/>
    <property type="evidence" value="ECO:0007669"/>
    <property type="project" value="UniProtKB-KW"/>
</dbReference>
<dbReference type="InterPro" id="IPR049492">
    <property type="entry name" value="BD-FAE-like_dom"/>
</dbReference>
<sequence length="356" mass="39889">MGETDHPPCYCTCAYKEVDGIKVELDVYLPPEGTETNLSQAHLRPAIVYFHGGGLIVGEKDAWFPYWIYNRAMVAGYAFITANYRLLVPSSAHDIVADIKDLFIFIKNEINHVIRLNGRPEGVDSEKLIVAGNSAGGTCAYLAAINADPKPKAMLSVYGMGGELMTPHYLSLKEGPVYPNRERIEAKDYPEFVYPKCKELNPTSASTPTYHGDDYYIPGYPSNPRMLVMRIYLQAGDYLDYYTGQHSPSLSEGLRDHLTAKETVDWKPLIPPEHLCLFAQFNASKFPPSYLIHGTADTLVDFSESLTLYNLLVARGVPVVLKACEGMEHSFDYDDTAEDKWGSMFDEAFEFVSKYI</sequence>
<dbReference type="EMBL" id="BPWL01000008">
    <property type="protein sequence ID" value="GJJ13184.1"/>
    <property type="molecule type" value="Genomic_DNA"/>
</dbReference>
<gene>
    <name evidence="3" type="ORF">Clacol_007435</name>
</gene>
<dbReference type="InterPro" id="IPR050300">
    <property type="entry name" value="GDXG_lipolytic_enzyme"/>
</dbReference>
<keyword evidence="4" id="KW-1185">Reference proteome</keyword>
<comment type="caution">
    <text evidence="3">The sequence shown here is derived from an EMBL/GenBank/DDBJ whole genome shotgun (WGS) entry which is preliminary data.</text>
</comment>
<dbReference type="PANTHER" id="PTHR48081">
    <property type="entry name" value="AB HYDROLASE SUPERFAMILY PROTEIN C4A8.06C"/>
    <property type="match status" value="1"/>
</dbReference>
<dbReference type="SUPFAM" id="SSF53474">
    <property type="entry name" value="alpha/beta-Hydrolases"/>
    <property type="match status" value="1"/>
</dbReference>
<evidence type="ECO:0000259" key="2">
    <source>
        <dbReference type="Pfam" id="PF20434"/>
    </source>
</evidence>